<keyword evidence="1" id="KW-0378">Hydrolase</keyword>
<dbReference type="InterPro" id="IPR001539">
    <property type="entry name" value="Peptidase_U32"/>
</dbReference>
<proteinExistence type="predicted"/>
<dbReference type="GO" id="GO:0006508">
    <property type="term" value="P:proteolysis"/>
    <property type="evidence" value="ECO:0007669"/>
    <property type="project" value="UniProtKB-KW"/>
</dbReference>
<name>A0A2T3KYJ6_PHOLD</name>
<protein>
    <submittedName>
        <fullName evidence="1">Collagenase-like protease</fullName>
    </submittedName>
</protein>
<evidence type="ECO:0000313" key="1">
    <source>
        <dbReference type="EMBL" id="PSV12886.1"/>
    </source>
</evidence>
<comment type="caution">
    <text evidence="1">The sequence shown here is derived from an EMBL/GenBank/DDBJ whole genome shotgun (WGS) entry which is preliminary data.</text>
</comment>
<dbReference type="PANTHER" id="PTHR30217:SF10">
    <property type="entry name" value="23S RRNA 5-HYDROXYCYTIDINE C2501 SYNTHASE"/>
    <property type="match status" value="1"/>
</dbReference>
<keyword evidence="1" id="KW-0645">Protease</keyword>
<organism evidence="1 2">
    <name type="scientific">Photobacterium leiognathi subsp. mandapamensis</name>
    <name type="common">Photobacterium mandapamensis</name>
    <dbReference type="NCBI Taxonomy" id="48408"/>
    <lineage>
        <taxon>Bacteria</taxon>
        <taxon>Pseudomonadati</taxon>
        <taxon>Pseudomonadota</taxon>
        <taxon>Gammaproteobacteria</taxon>
        <taxon>Vibrionales</taxon>
        <taxon>Vibrionaceae</taxon>
        <taxon>Photobacterium</taxon>
    </lineage>
</organism>
<evidence type="ECO:0000313" key="2">
    <source>
        <dbReference type="Proteomes" id="UP000240530"/>
    </source>
</evidence>
<gene>
    <name evidence="1" type="ORF">C0W93_04005</name>
</gene>
<dbReference type="EMBL" id="PYNS01000002">
    <property type="protein sequence ID" value="PSV12886.1"/>
    <property type="molecule type" value="Genomic_DNA"/>
</dbReference>
<dbReference type="InterPro" id="IPR051454">
    <property type="entry name" value="RNA/ubiquinone_mod_enzymes"/>
</dbReference>
<sequence>MSNVAMKENFELLAPGGDLESIKAAIAAGADAIYCGLDSFNARNRATNLTFDVLSGIIRLAHQNNCKIFLTLNIVVLDSEIPAVIRLLNKLVNTKVDGVILQDLGLFHIIKEHFPTLDVHASTQINTHNDGQILFLKQLQASRVNLSRELNIGEIKHLAQFGHQHDVLMEVFVHGSYCIGFSGLCYISSVKNGNSGNRGRCSQPCRDQYQTTAAGKDFPLNMKDNSAFGNMAELADAGVYSLKVEGRIKKSHYVYTVVDQWRQQIDRYCEQKPLLTDTTSLFTVFNRDFSNSYLQGDINKSMFIDNPRDNSVKHFSQIYQATTIDDVKGVKQKLYDDKTAIIQNVEDVTKTMDVSSLPLSIVFSGKEGQPLTIVVTAPEKNITLQSESALIGSHKHTLTHDMLEKRFQSLANEGEYQITEFNTADLAEGTSIPFAELAQLKDQIGYVLNGEVAIVAPIDAPKPRNSTNHRKPTGIKPELAILISEPSDVALNQDNDAVLYYAIAEGLSMELEKTVALFEANPHLIPWFPAILIGENYQAAVAFIERVKPARLVTNNNGIAYVAYQQGIDWIAGPYLNLTNSFSLQCIADEFNAKGAFVSNEINRKQINPLVCPENFELHYSIYHPLMMLMSRQCLFHQTVGCKKKRFDNKCLRKCDKSASILSLKDASFVLDKQRGAHNALYSQQNYMNLQAVTDFPDKFTRFMIDLRDIKTDTQISADKATLVSLFNAYIHGDMSARETLEQTIVDTIHHQYKKGL</sequence>
<dbReference type="PANTHER" id="PTHR30217">
    <property type="entry name" value="PEPTIDASE U32 FAMILY"/>
    <property type="match status" value="1"/>
</dbReference>
<accession>A0A2T3KYJ6</accession>
<dbReference type="Proteomes" id="UP000240530">
    <property type="component" value="Unassembled WGS sequence"/>
</dbReference>
<dbReference type="GO" id="GO:0008233">
    <property type="term" value="F:peptidase activity"/>
    <property type="evidence" value="ECO:0007669"/>
    <property type="project" value="UniProtKB-KW"/>
</dbReference>
<dbReference type="AlphaFoldDB" id="A0A2T3KYJ6"/>
<dbReference type="Pfam" id="PF01136">
    <property type="entry name" value="Peptidase_U32"/>
    <property type="match status" value="2"/>
</dbReference>
<reference evidence="1 2" key="1">
    <citation type="submission" date="2018-03" db="EMBL/GenBank/DDBJ databases">
        <title>Whole genome sequencing of Histamine producing bacteria.</title>
        <authorList>
            <person name="Butler K."/>
        </authorList>
    </citation>
    <scope>NUCLEOTIDE SEQUENCE [LARGE SCALE GENOMIC DNA]</scope>
    <source>
        <strain evidence="1 2">Res.4.1</strain>
    </source>
</reference>